<dbReference type="EMBL" id="ML986639">
    <property type="protein sequence ID" value="KAF2262580.1"/>
    <property type="molecule type" value="Genomic_DNA"/>
</dbReference>
<keyword evidence="10" id="KW-1185">Reference proteome</keyword>
<evidence type="ECO:0000256" key="4">
    <source>
        <dbReference type="ARBA" id="ARBA00023136"/>
    </source>
</evidence>
<keyword evidence="2 7" id="KW-0812">Transmembrane</keyword>
<protein>
    <recommendedName>
        <fullName evidence="8">Rhodopsin domain-containing protein</fullName>
    </recommendedName>
</protein>
<keyword evidence="4 7" id="KW-0472">Membrane</keyword>
<evidence type="ECO:0000256" key="1">
    <source>
        <dbReference type="ARBA" id="ARBA00004141"/>
    </source>
</evidence>
<evidence type="ECO:0000313" key="9">
    <source>
        <dbReference type="EMBL" id="KAF2262580.1"/>
    </source>
</evidence>
<accession>A0A9P4K6K2</accession>
<evidence type="ECO:0000256" key="7">
    <source>
        <dbReference type="SAM" id="Phobius"/>
    </source>
</evidence>
<feature type="transmembrane region" description="Helical" evidence="7">
    <location>
        <begin position="257"/>
        <end position="277"/>
    </location>
</feature>
<gene>
    <name evidence="9" type="ORF">CC78DRAFT_545766</name>
</gene>
<comment type="similarity">
    <text evidence="5">Belongs to the SAT4 family.</text>
</comment>
<reference evidence="10" key="1">
    <citation type="journal article" date="2020" name="Stud. Mycol.">
        <title>101 Dothideomycetes genomes: A test case for predicting lifestyles and emergence of pathogens.</title>
        <authorList>
            <person name="Haridas S."/>
            <person name="Albert R."/>
            <person name="Binder M."/>
            <person name="Bloem J."/>
            <person name="LaButti K."/>
            <person name="Salamov A."/>
            <person name="Andreopoulos B."/>
            <person name="Baker S."/>
            <person name="Barry K."/>
            <person name="Bills G."/>
            <person name="Bluhm B."/>
            <person name="Cannon C."/>
            <person name="Castanera R."/>
            <person name="Culley D."/>
            <person name="Daum C."/>
            <person name="Ezra D."/>
            <person name="Gonzalez J."/>
            <person name="Henrissat B."/>
            <person name="Kuo A."/>
            <person name="Liang C."/>
            <person name="Lipzen A."/>
            <person name="Lutzoni F."/>
            <person name="Magnuson J."/>
            <person name="Mondo S."/>
            <person name="Nolan M."/>
            <person name="Ohm R."/>
            <person name="Pangilinan J."/>
            <person name="Park H.-J."/>
            <person name="Ramirez L."/>
            <person name="Alfaro M."/>
            <person name="Sun H."/>
            <person name="Tritt A."/>
            <person name="Yoshinaga Y."/>
            <person name="Zwiers L.-H."/>
            <person name="Turgeon B."/>
            <person name="Goodwin S."/>
            <person name="Spatafora J."/>
            <person name="Crous P."/>
            <person name="Grigoriev I."/>
        </authorList>
    </citation>
    <scope>NUCLEOTIDE SEQUENCE [LARGE SCALE GENOMIC DNA]</scope>
    <source>
        <strain evidence="10">CBS 304.66</strain>
    </source>
</reference>
<keyword evidence="3 7" id="KW-1133">Transmembrane helix</keyword>
<dbReference type="PANTHER" id="PTHR33048:SF123">
    <property type="entry name" value="INTEGRAL MEMBRANE PROTEIN"/>
    <property type="match status" value="1"/>
</dbReference>
<organism evidence="9 10">
    <name type="scientific">Lojkania enalia</name>
    <dbReference type="NCBI Taxonomy" id="147567"/>
    <lineage>
        <taxon>Eukaryota</taxon>
        <taxon>Fungi</taxon>
        <taxon>Dikarya</taxon>
        <taxon>Ascomycota</taxon>
        <taxon>Pezizomycotina</taxon>
        <taxon>Dothideomycetes</taxon>
        <taxon>Pleosporomycetidae</taxon>
        <taxon>Pleosporales</taxon>
        <taxon>Pleosporales incertae sedis</taxon>
        <taxon>Lojkania</taxon>
    </lineage>
</organism>
<evidence type="ECO:0000259" key="8">
    <source>
        <dbReference type="Pfam" id="PF20684"/>
    </source>
</evidence>
<dbReference type="Pfam" id="PF20684">
    <property type="entry name" value="Fung_rhodopsin"/>
    <property type="match status" value="1"/>
</dbReference>
<evidence type="ECO:0000256" key="2">
    <source>
        <dbReference type="ARBA" id="ARBA00022692"/>
    </source>
</evidence>
<evidence type="ECO:0000256" key="6">
    <source>
        <dbReference type="SAM" id="MobiDB-lite"/>
    </source>
</evidence>
<feature type="transmembrane region" description="Helical" evidence="7">
    <location>
        <begin position="136"/>
        <end position="156"/>
    </location>
</feature>
<name>A0A9P4K6K2_9PLEO</name>
<dbReference type="PANTHER" id="PTHR33048">
    <property type="entry name" value="PTH11-LIKE INTEGRAL MEMBRANE PROTEIN (AFU_ORTHOLOGUE AFUA_5G11245)"/>
    <property type="match status" value="1"/>
</dbReference>
<evidence type="ECO:0000313" key="10">
    <source>
        <dbReference type="Proteomes" id="UP000800093"/>
    </source>
</evidence>
<feature type="transmembrane region" description="Helical" evidence="7">
    <location>
        <begin position="23"/>
        <end position="45"/>
    </location>
</feature>
<proteinExistence type="inferred from homology"/>
<dbReference type="GO" id="GO:0016020">
    <property type="term" value="C:membrane"/>
    <property type="evidence" value="ECO:0007669"/>
    <property type="project" value="UniProtKB-SubCell"/>
</dbReference>
<comment type="caution">
    <text evidence="9">The sequence shown here is derived from an EMBL/GenBank/DDBJ whole genome shotgun (WGS) entry which is preliminary data.</text>
</comment>
<feature type="domain" description="Rhodopsin" evidence="8">
    <location>
        <begin position="41"/>
        <end position="285"/>
    </location>
</feature>
<feature type="transmembrane region" description="Helical" evidence="7">
    <location>
        <begin position="94"/>
        <end position="115"/>
    </location>
</feature>
<feature type="transmembrane region" description="Helical" evidence="7">
    <location>
        <begin position="57"/>
        <end position="82"/>
    </location>
</feature>
<dbReference type="OrthoDB" id="444631at2759"/>
<evidence type="ECO:0000256" key="3">
    <source>
        <dbReference type="ARBA" id="ARBA00022989"/>
    </source>
</evidence>
<feature type="region of interest" description="Disordered" evidence="6">
    <location>
        <begin position="305"/>
        <end position="333"/>
    </location>
</feature>
<dbReference type="AlphaFoldDB" id="A0A9P4K6K2"/>
<dbReference type="InterPro" id="IPR052337">
    <property type="entry name" value="SAT4-like"/>
</dbReference>
<evidence type="ECO:0000256" key="5">
    <source>
        <dbReference type="ARBA" id="ARBA00038359"/>
    </source>
</evidence>
<dbReference type="InterPro" id="IPR049326">
    <property type="entry name" value="Rhodopsin_dom_fungi"/>
</dbReference>
<comment type="subcellular location">
    <subcellularLocation>
        <location evidence="1">Membrane</location>
        <topology evidence="1">Multi-pass membrane protein</topology>
    </subcellularLocation>
</comment>
<feature type="transmembrane region" description="Helical" evidence="7">
    <location>
        <begin position="188"/>
        <end position="212"/>
    </location>
</feature>
<dbReference type="Proteomes" id="UP000800093">
    <property type="component" value="Unassembled WGS sequence"/>
</dbReference>
<sequence length="391" mass="43245">MLHPTPADIEYMLARVGEDRRQWLVGGNVASLVLVFLSVGLRILSRVKIGTRVGLDDWLICLAATLASGHIISQFVAVSLGMGRHAVLVTDIKALAICNLIAQMCYNLCIPTIKLSILSLYGRIFHRTTGWFTPTLYISASFIFLYTIPSVFTYLFRCLPIESLWTDLGPQRKISCINFQAGADTQAVIIAFGTINILTDWWVLLLPLPVVINLQLEKRAKWSICSLFLIGGFVCVVSIIRLVYARKVDSVDPSWDFSPIALISSIECASGILAACMPTWRPLFKFLHHGINSIRSNNKSGFGNGEDISELGTGGSRSRSKRRTKRYSTAAMRMEHNMGSSMLGKRSDTTTSSASTENILATKTVEIELAERIVNGNKDPNRLELGNRKVT</sequence>
<feature type="transmembrane region" description="Helical" evidence="7">
    <location>
        <begin position="224"/>
        <end position="245"/>
    </location>
</feature>